<dbReference type="Gene3D" id="3.40.50.150">
    <property type="entry name" value="Vaccinia Virus protein VP39"/>
    <property type="match status" value="2"/>
</dbReference>
<reference evidence="10" key="1">
    <citation type="submission" date="2022-07" db="EMBL/GenBank/DDBJ databases">
        <title>Complete genome sequence of Salinispirillum sp. LH10-3-1 capable of multiple carbohydrate inversion isolated from a soda lake.</title>
        <authorList>
            <person name="Liu J."/>
            <person name="Zhai Y."/>
            <person name="Zhang H."/>
            <person name="Yang H."/>
            <person name="Qu J."/>
            <person name="Li J."/>
        </authorList>
    </citation>
    <scope>NUCLEOTIDE SEQUENCE</scope>
    <source>
        <strain evidence="10">LH 10-3-1</strain>
    </source>
</reference>
<evidence type="ECO:0000256" key="7">
    <source>
        <dbReference type="PROSITE-ProRule" id="PRU00529"/>
    </source>
</evidence>
<evidence type="ECO:0000313" key="10">
    <source>
        <dbReference type="EMBL" id="WLD59564.1"/>
    </source>
</evidence>
<dbReference type="Pfam" id="PF01170">
    <property type="entry name" value="UPF0020"/>
    <property type="match status" value="1"/>
</dbReference>
<keyword evidence="7" id="KW-0694">RNA-binding</keyword>
<dbReference type="RefSeq" id="WP_304996856.1">
    <property type="nucleotide sequence ID" value="NZ_CP101717.1"/>
</dbReference>
<dbReference type="CDD" id="cd11715">
    <property type="entry name" value="THUMP_AdoMetMT"/>
    <property type="match status" value="1"/>
</dbReference>
<comment type="similarity">
    <text evidence="6">Belongs to the methyltransferase superfamily. RlmKL family.</text>
</comment>
<dbReference type="GO" id="GO:0005737">
    <property type="term" value="C:cytoplasm"/>
    <property type="evidence" value="ECO:0007669"/>
    <property type="project" value="UniProtKB-SubCell"/>
</dbReference>
<dbReference type="EC" id="2.1.1.173" evidence="6"/>
<dbReference type="Pfam" id="PF10672">
    <property type="entry name" value="Methyltrans_SAM"/>
    <property type="match status" value="1"/>
</dbReference>
<dbReference type="EC" id="2.1.1.264" evidence="6"/>
<dbReference type="GO" id="GO:0052915">
    <property type="term" value="F:23S rRNA (guanine(2445)-N(2))-methyltransferase activity"/>
    <property type="evidence" value="ECO:0007669"/>
    <property type="project" value="UniProtKB-UniRule"/>
</dbReference>
<dbReference type="InterPro" id="IPR054170">
    <property type="entry name" value="RlmL_1st"/>
</dbReference>
<dbReference type="Pfam" id="PF22020">
    <property type="entry name" value="RlmL_1st"/>
    <property type="match status" value="1"/>
</dbReference>
<evidence type="ECO:0000256" key="6">
    <source>
        <dbReference type="HAMAP-Rule" id="MF_01858"/>
    </source>
</evidence>
<dbReference type="GO" id="GO:0003723">
    <property type="term" value="F:RNA binding"/>
    <property type="evidence" value="ECO:0007669"/>
    <property type="project" value="UniProtKB-UniRule"/>
</dbReference>
<accession>A0AB38YKG9</accession>
<keyword evidence="2 6" id="KW-0698">rRNA processing</keyword>
<dbReference type="InterPro" id="IPR017244">
    <property type="entry name" value="23SrRNA_methyltr_KL"/>
</dbReference>
<evidence type="ECO:0000256" key="4">
    <source>
        <dbReference type="ARBA" id="ARBA00022679"/>
    </source>
</evidence>
<organism evidence="10">
    <name type="scientific">Salinispirillum sp. LH 10-3-1</name>
    <dbReference type="NCBI Taxonomy" id="2952525"/>
    <lineage>
        <taxon>Bacteria</taxon>
        <taxon>Pseudomonadati</taxon>
        <taxon>Pseudomonadota</taxon>
        <taxon>Gammaproteobacteria</taxon>
        <taxon>Oceanospirillales</taxon>
        <taxon>Saccharospirillaceae</taxon>
        <taxon>Salinispirillum</taxon>
    </lineage>
</organism>
<dbReference type="InterPro" id="IPR053943">
    <property type="entry name" value="RlmKL-like_Mtase_CS"/>
</dbReference>
<keyword evidence="1 6" id="KW-0963">Cytoplasm</keyword>
<dbReference type="PIRSF" id="PIRSF037618">
    <property type="entry name" value="RNA_Mtase_bacteria_prd"/>
    <property type="match status" value="1"/>
</dbReference>
<keyword evidence="5 6" id="KW-0949">S-adenosyl-L-methionine</keyword>
<dbReference type="SMART" id="SM00981">
    <property type="entry name" value="THUMP"/>
    <property type="match status" value="1"/>
</dbReference>
<dbReference type="AlphaFoldDB" id="A0AB38YKG9"/>
<evidence type="ECO:0000256" key="8">
    <source>
        <dbReference type="SAM" id="MobiDB-lite"/>
    </source>
</evidence>
<feature type="region of interest" description="Disordered" evidence="8">
    <location>
        <begin position="492"/>
        <end position="512"/>
    </location>
</feature>
<comment type="catalytic activity">
    <reaction evidence="6">
        <text>guanosine(2445) in 23S rRNA + S-adenosyl-L-methionine = N(2)-methylguanosine(2445) in 23S rRNA + S-adenosyl-L-homocysteine + H(+)</text>
        <dbReference type="Rhea" id="RHEA:42740"/>
        <dbReference type="Rhea" id="RHEA-COMP:10215"/>
        <dbReference type="Rhea" id="RHEA-COMP:10216"/>
        <dbReference type="ChEBI" id="CHEBI:15378"/>
        <dbReference type="ChEBI" id="CHEBI:57856"/>
        <dbReference type="ChEBI" id="CHEBI:59789"/>
        <dbReference type="ChEBI" id="CHEBI:74269"/>
        <dbReference type="ChEBI" id="CHEBI:74481"/>
        <dbReference type="EC" id="2.1.1.173"/>
    </reaction>
</comment>
<dbReference type="PROSITE" id="PS01261">
    <property type="entry name" value="UPF0020"/>
    <property type="match status" value="1"/>
</dbReference>
<sequence length="715" mass="80995">MHLRTSDTLQWFFACPQFIEPLLADELTALGAETVKIGHAGVQAEGDLALGYRVVLWSRLASRATLQVASGKASNQDELRELLLSIAWEDHLHPNGSLKVRFLGRTEDLRNTQFGAQWVKDQIVDYFTASHGVRPSVSNDPDINIVVNLHKGQGTVGIELNAQSLHHRGYRQPGAKAPLRENLAAAVLIRAGWPEHIASDKAAVQLVDPMCGSGTLLIEGALMAFDWAPGLLRQDNLARRWLGHDQALWDSLVAEAEERRDEKLKNAKRFEFWGNDADTDMFNLARRHWRSIGLPEARWSHCDIAAMPGAAPTESGLVVCNPPYGERLSSVAELKPLYEALGGFMSSLSEAFQGAIFTQADVPITLSNLYYSKEYRLMNGDLECKLFRFESLAQKERPAKVLAEDLANRITKNLRKLKPFIKSGVTNAYRVYDADIPEYSIAVDRYGDWLHVQEYAPPKDIDPNVAQKRLNSALMTLPEVLNVPADQVVLKQRKQQKGSSQYEKQDDQRSTGNDQIVFEHGARFIINLTDYLDTGLFLDHRPMRYWLQQQAKDKVVLNLFCYTGAASVHAAIGGASRVDSVDLSNTYLEWAKENFRLNKLKPERFNFIQADVVEWLADAQSKYDLIFLDPPTFSNSKRMRDHFDVQRDHQELIDNAMKVLVPGGTLVFSNNFRKFKMDDAVLENYDVQDYRQKSIPADYERNQKIHGCWLIKHRT</sequence>
<dbReference type="EMBL" id="CP101717">
    <property type="protein sequence ID" value="WLD59564.1"/>
    <property type="molecule type" value="Genomic_DNA"/>
</dbReference>
<evidence type="ECO:0000256" key="1">
    <source>
        <dbReference type="ARBA" id="ARBA00022490"/>
    </source>
</evidence>
<evidence type="ECO:0000256" key="2">
    <source>
        <dbReference type="ARBA" id="ARBA00022552"/>
    </source>
</evidence>
<dbReference type="PANTHER" id="PTHR47313:SF1">
    <property type="entry name" value="RIBOSOMAL RNA LARGE SUBUNIT METHYLTRANSFERASE K_L"/>
    <property type="match status" value="1"/>
</dbReference>
<dbReference type="PANTHER" id="PTHR47313">
    <property type="entry name" value="RIBOSOMAL RNA LARGE SUBUNIT METHYLTRANSFERASE K/L"/>
    <property type="match status" value="1"/>
</dbReference>
<dbReference type="InterPro" id="IPR002052">
    <property type="entry name" value="DNA_methylase_N6_adenine_CS"/>
</dbReference>
<keyword evidence="4 6" id="KW-0808">Transferase</keyword>
<dbReference type="Pfam" id="PF02926">
    <property type="entry name" value="THUMP"/>
    <property type="match status" value="1"/>
</dbReference>
<evidence type="ECO:0000259" key="9">
    <source>
        <dbReference type="PROSITE" id="PS51165"/>
    </source>
</evidence>
<evidence type="ECO:0000256" key="3">
    <source>
        <dbReference type="ARBA" id="ARBA00022603"/>
    </source>
</evidence>
<dbReference type="InterPro" id="IPR019614">
    <property type="entry name" value="SAM-dep_methyl-trfase"/>
</dbReference>
<comment type="catalytic activity">
    <reaction evidence="6">
        <text>guanosine(2069) in 23S rRNA + S-adenosyl-L-methionine = N(2)-methylguanosine(2069) in 23S rRNA + S-adenosyl-L-homocysteine + H(+)</text>
        <dbReference type="Rhea" id="RHEA:43772"/>
        <dbReference type="Rhea" id="RHEA-COMP:10688"/>
        <dbReference type="Rhea" id="RHEA-COMP:10689"/>
        <dbReference type="ChEBI" id="CHEBI:15378"/>
        <dbReference type="ChEBI" id="CHEBI:57856"/>
        <dbReference type="ChEBI" id="CHEBI:59789"/>
        <dbReference type="ChEBI" id="CHEBI:74269"/>
        <dbReference type="ChEBI" id="CHEBI:74481"/>
        <dbReference type="EC" id="2.1.1.264"/>
    </reaction>
</comment>
<dbReference type="NCBIfam" id="NF008748">
    <property type="entry name" value="PRK11783.1"/>
    <property type="match status" value="1"/>
</dbReference>
<name>A0AB38YKG9_9GAMM</name>
<proteinExistence type="inferred from homology"/>
<dbReference type="InterPro" id="IPR004114">
    <property type="entry name" value="THUMP_dom"/>
</dbReference>
<dbReference type="Gene3D" id="3.30.750.80">
    <property type="entry name" value="RNA methyltransferase domain (HRMD) like"/>
    <property type="match status" value="1"/>
</dbReference>
<dbReference type="GO" id="GO:0070043">
    <property type="term" value="F:rRNA (guanine-N7-)-methyltransferase activity"/>
    <property type="evidence" value="ECO:0007669"/>
    <property type="project" value="UniProtKB-UniRule"/>
</dbReference>
<comment type="function">
    <text evidence="6">Specifically methylates the guanine in position 2445 (m2G2445) and the guanine in position 2069 (m7G2069) of 23S rRNA.</text>
</comment>
<dbReference type="InterPro" id="IPR000241">
    <property type="entry name" value="RlmKL-like_Mtase"/>
</dbReference>
<protein>
    <recommendedName>
        <fullName evidence="6">Ribosomal RNA large subunit methyltransferase K/L</fullName>
    </recommendedName>
    <domain>
        <recommendedName>
            <fullName evidence="6">23S rRNA m2G2445 methyltransferase</fullName>
            <ecNumber evidence="6">2.1.1.173</ecNumber>
        </recommendedName>
        <alternativeName>
            <fullName evidence="6">rRNA (guanine-N(2)-)-methyltransferase RlmL</fullName>
        </alternativeName>
    </domain>
    <domain>
        <recommendedName>
            <fullName evidence="6">23S rRNA m7G2069 methyltransferase</fullName>
            <ecNumber evidence="6">2.1.1.264</ecNumber>
        </recommendedName>
        <alternativeName>
            <fullName evidence="6">rRNA (guanine-N(7)-)-methyltransferase RlmK</fullName>
        </alternativeName>
    </domain>
</protein>
<dbReference type="PROSITE" id="PS00092">
    <property type="entry name" value="N6_MTASE"/>
    <property type="match status" value="1"/>
</dbReference>
<dbReference type="HAMAP" id="MF_01858">
    <property type="entry name" value="23SrRNA_methyltr_KL"/>
    <property type="match status" value="1"/>
</dbReference>
<dbReference type="CDD" id="cd02440">
    <property type="entry name" value="AdoMet_MTases"/>
    <property type="match status" value="1"/>
</dbReference>
<dbReference type="SUPFAM" id="SSF53335">
    <property type="entry name" value="S-adenosyl-L-methionine-dependent methyltransferases"/>
    <property type="match status" value="2"/>
</dbReference>
<dbReference type="Gene3D" id="3.30.2130.30">
    <property type="match status" value="1"/>
</dbReference>
<feature type="domain" description="THUMP" evidence="9">
    <location>
        <begin position="50"/>
        <end position="160"/>
    </location>
</feature>
<gene>
    <name evidence="10" type="primary">rlmKL</name>
    <name evidence="6" type="synonym">rlmL</name>
    <name evidence="10" type="ORF">NFC81_07225</name>
</gene>
<dbReference type="PROSITE" id="PS51165">
    <property type="entry name" value="THUMP"/>
    <property type="match status" value="1"/>
</dbReference>
<evidence type="ECO:0000256" key="5">
    <source>
        <dbReference type="ARBA" id="ARBA00022691"/>
    </source>
</evidence>
<keyword evidence="3 6" id="KW-0489">Methyltransferase</keyword>
<dbReference type="InterPro" id="IPR029063">
    <property type="entry name" value="SAM-dependent_MTases_sf"/>
</dbReference>
<comment type="subcellular location">
    <subcellularLocation>
        <location evidence="6">Cytoplasm</location>
    </subcellularLocation>
</comment>